<dbReference type="RefSeq" id="WP_350257782.1">
    <property type="nucleotide sequence ID" value="NZ_CP138335.1"/>
</dbReference>
<dbReference type="AlphaFoldDB" id="A0AAU7V6Y8"/>
<accession>A0AAU7V6Y8</accession>
<dbReference type="KEGG" id="sapp:SAC06_08000"/>
<evidence type="ECO:0000256" key="2">
    <source>
        <dbReference type="ARBA" id="ARBA00023186"/>
    </source>
</evidence>
<dbReference type="PANTHER" id="PTHR33643:SF1">
    <property type="entry name" value="UREASE ACCESSORY PROTEIN D"/>
    <property type="match status" value="1"/>
</dbReference>
<dbReference type="Pfam" id="PF01774">
    <property type="entry name" value="UreD"/>
    <property type="match status" value="1"/>
</dbReference>
<gene>
    <name evidence="3" type="primary">ureD</name>
    <name evidence="4" type="ORF">SAC06_08000</name>
</gene>
<proteinExistence type="inferred from homology"/>
<comment type="function">
    <text evidence="3">Required for maturation of urease via the functional incorporation of the urease nickel metallocenter.</text>
</comment>
<reference evidence="4" key="1">
    <citation type="submission" date="2023-11" db="EMBL/GenBank/DDBJ databases">
        <title>Scrofimicrobium hongkongense sp. nov., isolated from a patient with peritonitis.</title>
        <authorList>
            <person name="Lao H.Y."/>
            <person name="Wong A.Y.P."/>
            <person name="Ng T.L."/>
            <person name="Wong R.Y.L."/>
            <person name="Yau M.C.Y."/>
            <person name="Lam J.Y.W."/>
            <person name="Siu G.K.H."/>
        </authorList>
    </citation>
    <scope>NUCLEOTIDE SEQUENCE</scope>
    <source>
        <strain evidence="4">R131</strain>
    </source>
</reference>
<keyword evidence="3" id="KW-0963">Cytoplasm</keyword>
<dbReference type="GO" id="GO:0016151">
    <property type="term" value="F:nickel cation binding"/>
    <property type="evidence" value="ECO:0007669"/>
    <property type="project" value="UniProtKB-UniRule"/>
</dbReference>
<dbReference type="GO" id="GO:0005737">
    <property type="term" value="C:cytoplasm"/>
    <property type="evidence" value="ECO:0007669"/>
    <property type="project" value="UniProtKB-SubCell"/>
</dbReference>
<dbReference type="HAMAP" id="MF_01384">
    <property type="entry name" value="UreD"/>
    <property type="match status" value="1"/>
</dbReference>
<comment type="subunit">
    <text evidence="3">UreD, UreF and UreG form a complex that acts as a GTP-hydrolysis-dependent molecular chaperone, activating the urease apoprotein by helping to assemble the nickel containing metallocenter of UreC. The UreE protein probably delivers the nickel.</text>
</comment>
<dbReference type="EMBL" id="CP138335">
    <property type="protein sequence ID" value="XBW07577.1"/>
    <property type="molecule type" value="Genomic_DNA"/>
</dbReference>
<dbReference type="PANTHER" id="PTHR33643">
    <property type="entry name" value="UREASE ACCESSORY PROTEIN D"/>
    <property type="match status" value="1"/>
</dbReference>
<protein>
    <recommendedName>
        <fullName evidence="3">Urease accessory protein UreD</fullName>
    </recommendedName>
</protein>
<name>A0AAU7V6Y8_9ACTO</name>
<comment type="subcellular location">
    <subcellularLocation>
        <location evidence="3">Cytoplasm</location>
    </subcellularLocation>
</comment>
<keyword evidence="3" id="KW-0996">Nickel insertion</keyword>
<evidence type="ECO:0000256" key="3">
    <source>
        <dbReference type="HAMAP-Rule" id="MF_01384"/>
    </source>
</evidence>
<evidence type="ECO:0000256" key="1">
    <source>
        <dbReference type="ARBA" id="ARBA00007177"/>
    </source>
</evidence>
<evidence type="ECO:0000313" key="4">
    <source>
        <dbReference type="EMBL" id="XBW07577.1"/>
    </source>
</evidence>
<keyword evidence="2 3" id="KW-0143">Chaperone</keyword>
<comment type="similarity">
    <text evidence="1 3">Belongs to the UreD family.</text>
</comment>
<dbReference type="InterPro" id="IPR002669">
    <property type="entry name" value="UreD"/>
</dbReference>
<organism evidence="4">
    <name type="scientific">Scrofimicrobium appendicitidis</name>
    <dbReference type="NCBI Taxonomy" id="3079930"/>
    <lineage>
        <taxon>Bacteria</taxon>
        <taxon>Bacillati</taxon>
        <taxon>Actinomycetota</taxon>
        <taxon>Actinomycetes</taxon>
        <taxon>Actinomycetales</taxon>
        <taxon>Actinomycetaceae</taxon>
        <taxon>Scrofimicrobium</taxon>
    </lineage>
</organism>
<sequence length="327" mass="35939">MTSFYGGYRLQPDHFEVPTLPREMTDFMQSGMGLPVGSPGKVGVLELDFAQRGEQGRTELVHHYQKAPLKIVRPHYYDPAQPGMPYLYTVDMGGGVVQGDRLRTDLNFGPGTRAHVTSQSHTKVYEMDNNYATAQVNLTVGEGAYVEYVPDPIILFKGSRYYQRVRAEVDPSATLVMDETIYAGRISRGELHDYDVYASDLELSAPGPTLFACDRARLVPSVRPVDGLGVFGGRAVVHTMYVVTPQVKATELADLLHESATWVVNYYEDESCQFAASTLPGVNPTGSAGAWLRLVTNDTVVSLAAARVLLEEVHQLLLGTELPPAQK</sequence>